<proteinExistence type="predicted"/>
<reference evidence="1 2" key="1">
    <citation type="submission" date="2017-09" db="EMBL/GenBank/DDBJ databases">
        <title>Large-scale bioinformatics analysis of Bacillus genomes uncovers conserved roles of natural products in bacterial physiology.</title>
        <authorList>
            <consortium name="Agbiome Team Llc"/>
            <person name="Bleich R.M."/>
            <person name="Grubbs K.J."/>
            <person name="Santa Maria K.C."/>
            <person name="Allen S.E."/>
            <person name="Farag S."/>
            <person name="Shank E.A."/>
            <person name="Bowers A."/>
        </authorList>
    </citation>
    <scope>NUCLEOTIDE SEQUENCE [LARGE SCALE GENOMIC DNA]</scope>
    <source>
        <strain evidence="1 2">AFS049141</strain>
    </source>
</reference>
<organism evidence="1 2">
    <name type="scientific">Bacillus cereus</name>
    <dbReference type="NCBI Taxonomy" id="1396"/>
    <lineage>
        <taxon>Bacteria</taxon>
        <taxon>Bacillati</taxon>
        <taxon>Bacillota</taxon>
        <taxon>Bacilli</taxon>
        <taxon>Bacillales</taxon>
        <taxon>Bacillaceae</taxon>
        <taxon>Bacillus</taxon>
        <taxon>Bacillus cereus group</taxon>
    </lineage>
</organism>
<gene>
    <name evidence="1" type="ORF">CN980_29555</name>
</gene>
<evidence type="ECO:0000313" key="2">
    <source>
        <dbReference type="Proteomes" id="UP000223834"/>
    </source>
</evidence>
<name>A0A9X7C5S5_BACCE</name>
<protein>
    <submittedName>
        <fullName evidence="1">Uncharacterized protein</fullName>
    </submittedName>
</protein>
<accession>A0A9X7C5S5</accession>
<comment type="caution">
    <text evidence="1">The sequence shown here is derived from an EMBL/GenBank/DDBJ whole genome shotgun (WGS) entry which is preliminary data.</text>
</comment>
<dbReference type="RefSeq" id="WP_086410506.1">
    <property type="nucleotide sequence ID" value="NZ_NUIQ01000338.1"/>
</dbReference>
<dbReference type="AlphaFoldDB" id="A0A9X7C5S5"/>
<evidence type="ECO:0000313" key="1">
    <source>
        <dbReference type="EMBL" id="PGO61502.1"/>
    </source>
</evidence>
<dbReference type="EMBL" id="NUIQ01000338">
    <property type="protein sequence ID" value="PGO61502.1"/>
    <property type="molecule type" value="Genomic_DNA"/>
</dbReference>
<dbReference type="Proteomes" id="UP000223834">
    <property type="component" value="Unassembled WGS sequence"/>
</dbReference>
<sequence length="63" mass="7630">MRKLKEYDLAYICYYSERIEMAHIAAGFTPKLTQKELTKLIQDLNNQELFNFYKSTYEELLEE</sequence>